<reference evidence="1" key="1">
    <citation type="submission" date="2023-10" db="EMBL/GenBank/DDBJ databases">
        <authorList>
            <person name="Chen Y."/>
            <person name="Shah S."/>
            <person name="Dougan E. K."/>
            <person name="Thang M."/>
            <person name="Chan C."/>
        </authorList>
    </citation>
    <scope>NUCLEOTIDE SEQUENCE [LARGE SCALE GENOMIC DNA]</scope>
</reference>
<keyword evidence="2" id="KW-1185">Reference proteome</keyword>
<accession>A0ABN9V034</accession>
<name>A0ABN9V034_9DINO</name>
<evidence type="ECO:0000313" key="2">
    <source>
        <dbReference type="Proteomes" id="UP001189429"/>
    </source>
</evidence>
<organism evidence="1 2">
    <name type="scientific">Prorocentrum cordatum</name>
    <dbReference type="NCBI Taxonomy" id="2364126"/>
    <lineage>
        <taxon>Eukaryota</taxon>
        <taxon>Sar</taxon>
        <taxon>Alveolata</taxon>
        <taxon>Dinophyceae</taxon>
        <taxon>Prorocentrales</taxon>
        <taxon>Prorocentraceae</taxon>
        <taxon>Prorocentrum</taxon>
    </lineage>
</organism>
<gene>
    <name evidence="1" type="ORF">PCOR1329_LOCUS53320</name>
</gene>
<dbReference type="Proteomes" id="UP001189429">
    <property type="component" value="Unassembled WGS sequence"/>
</dbReference>
<sequence length="106" mass="11943">MWCWTVWSCMNRMVAKVTRRNEFMAAQKTARDVMDGEEDTIVTSMKRFANDAKCVGYLEEFRAETEAKIASYPGALVQKMRDDLTERAAKQLQASASFEAGMGAAM</sequence>
<evidence type="ECO:0000313" key="1">
    <source>
        <dbReference type="EMBL" id="CAK0865924.1"/>
    </source>
</evidence>
<comment type="caution">
    <text evidence="1">The sequence shown here is derived from an EMBL/GenBank/DDBJ whole genome shotgun (WGS) entry which is preliminary data.</text>
</comment>
<proteinExistence type="predicted"/>
<protein>
    <submittedName>
        <fullName evidence="1">Uncharacterized protein</fullName>
    </submittedName>
</protein>
<dbReference type="EMBL" id="CAUYUJ010016500">
    <property type="protein sequence ID" value="CAK0865924.1"/>
    <property type="molecule type" value="Genomic_DNA"/>
</dbReference>